<gene>
    <name evidence="2" type="ORF">HH216_20815</name>
</gene>
<dbReference type="EMBL" id="CP051677">
    <property type="protein sequence ID" value="QJD80582.1"/>
    <property type="molecule type" value="Genomic_DNA"/>
</dbReference>
<keyword evidence="1" id="KW-0732">Signal</keyword>
<dbReference type="RefSeq" id="WP_169552554.1">
    <property type="nucleotide sequence ID" value="NZ_CP051677.1"/>
</dbReference>
<name>A0A7L5DSJ3_9BACT</name>
<organism evidence="2 3">
    <name type="scientific">Spirosoma rhododendri</name>
    <dbReference type="NCBI Taxonomy" id="2728024"/>
    <lineage>
        <taxon>Bacteria</taxon>
        <taxon>Pseudomonadati</taxon>
        <taxon>Bacteroidota</taxon>
        <taxon>Cytophagia</taxon>
        <taxon>Cytophagales</taxon>
        <taxon>Cytophagaceae</taxon>
        <taxon>Spirosoma</taxon>
    </lineage>
</organism>
<dbReference type="KEGG" id="srho:HH216_20815"/>
<feature type="chain" id="PRO_5029843071" evidence="1">
    <location>
        <begin position="26"/>
        <end position="200"/>
    </location>
</feature>
<keyword evidence="3" id="KW-1185">Reference proteome</keyword>
<evidence type="ECO:0000313" key="3">
    <source>
        <dbReference type="Proteomes" id="UP000501128"/>
    </source>
</evidence>
<proteinExistence type="predicted"/>
<dbReference type="AlphaFoldDB" id="A0A7L5DSJ3"/>
<reference evidence="2 3" key="1">
    <citation type="submission" date="2020-04" db="EMBL/GenBank/DDBJ databases">
        <title>Genome sequencing of novel species.</title>
        <authorList>
            <person name="Heo J."/>
            <person name="Kim S.-J."/>
            <person name="Kim J.-S."/>
            <person name="Hong S.-B."/>
            <person name="Kwon S.-W."/>
        </authorList>
    </citation>
    <scope>NUCLEOTIDE SEQUENCE [LARGE SCALE GENOMIC DNA]</scope>
    <source>
        <strain evidence="2 3">CJU-R4</strain>
    </source>
</reference>
<protein>
    <submittedName>
        <fullName evidence="2">T9SS C-terminal target domain-containing protein</fullName>
    </submittedName>
</protein>
<evidence type="ECO:0000256" key="1">
    <source>
        <dbReference type="SAM" id="SignalP"/>
    </source>
</evidence>
<evidence type="ECO:0000313" key="2">
    <source>
        <dbReference type="EMBL" id="QJD80582.1"/>
    </source>
</evidence>
<feature type="signal peptide" evidence="1">
    <location>
        <begin position="1"/>
        <end position="25"/>
    </location>
</feature>
<sequence length="200" mass="21213">MKQIRLSIAVLVSVLSVAGAGVAKADTGSVVDGVKITKADQKKVRVYTQAGAPIDVAIIDASGNVLYKGAMTGKKHSTSFDLKGLPDGQYYLTAGNNAWWMSQGLSISNNALTVEDSKLQQVVHPTVTAYNNSKVEVVMPAKNVDDANVAIYDAQNTLVHTGSFSGPVGRFDLSALPDGSYTFVVGPEQKQFVTRVNISH</sequence>
<accession>A0A7L5DSJ3</accession>
<dbReference type="Proteomes" id="UP000501128">
    <property type="component" value="Chromosome"/>
</dbReference>